<reference evidence="1 2" key="2">
    <citation type="journal article" date="2021" name="Genomics">
        <title>High-quality reference genome for Clonorchis sinensis.</title>
        <authorList>
            <person name="Young N.D."/>
            <person name="Stroehlein A.J."/>
            <person name="Kinkar L."/>
            <person name="Wang T."/>
            <person name="Sohn W.M."/>
            <person name="Chang B.C.H."/>
            <person name="Kaur P."/>
            <person name="Weisz D."/>
            <person name="Dudchenko O."/>
            <person name="Aiden E.L."/>
            <person name="Korhonen P.K."/>
            <person name="Gasser R.B."/>
        </authorList>
    </citation>
    <scope>NUCLEOTIDE SEQUENCE [LARGE SCALE GENOMIC DNA]</scope>
    <source>
        <strain evidence="1">Cs-k2</strain>
    </source>
</reference>
<evidence type="ECO:0000313" key="1">
    <source>
        <dbReference type="EMBL" id="KAG5448293.1"/>
    </source>
</evidence>
<comment type="caution">
    <text evidence="1">The sequence shown here is derived from an EMBL/GenBank/DDBJ whole genome shotgun (WGS) entry which is preliminary data.</text>
</comment>
<name>A0A8T1MGM2_CLOSI</name>
<reference evidence="1 2" key="1">
    <citation type="journal article" date="2018" name="Biotechnol. Adv.">
        <title>Improved genomic resources and new bioinformatic workflow for the carcinogenic parasite Clonorchis sinensis: Biotechnological implications.</title>
        <authorList>
            <person name="Wang D."/>
            <person name="Korhonen P.K."/>
            <person name="Gasser R.B."/>
            <person name="Young N.D."/>
        </authorList>
    </citation>
    <scope>NUCLEOTIDE SEQUENCE [LARGE SCALE GENOMIC DNA]</scope>
    <source>
        <strain evidence="1">Cs-k2</strain>
    </source>
</reference>
<proteinExistence type="predicted"/>
<organism evidence="1 2">
    <name type="scientific">Clonorchis sinensis</name>
    <name type="common">Chinese liver fluke</name>
    <dbReference type="NCBI Taxonomy" id="79923"/>
    <lineage>
        <taxon>Eukaryota</taxon>
        <taxon>Metazoa</taxon>
        <taxon>Spiralia</taxon>
        <taxon>Lophotrochozoa</taxon>
        <taxon>Platyhelminthes</taxon>
        <taxon>Trematoda</taxon>
        <taxon>Digenea</taxon>
        <taxon>Opisthorchiida</taxon>
        <taxon>Opisthorchiata</taxon>
        <taxon>Opisthorchiidae</taxon>
        <taxon>Clonorchis</taxon>
    </lineage>
</organism>
<evidence type="ECO:0000313" key="2">
    <source>
        <dbReference type="Proteomes" id="UP000286415"/>
    </source>
</evidence>
<protein>
    <submittedName>
        <fullName evidence="1">Uncharacterized protein</fullName>
    </submittedName>
</protein>
<gene>
    <name evidence="1" type="ORF">CSKR_110456</name>
</gene>
<sequence length="65" mass="7070">MFCPTLLHWDFLERGKVSTLWIAVISQCDAHCECLATIKNSKIVSVSGASSSRLLCGTNPIQDSS</sequence>
<dbReference type="AlphaFoldDB" id="A0A8T1MGM2"/>
<dbReference type="Proteomes" id="UP000286415">
    <property type="component" value="Unassembled WGS sequence"/>
</dbReference>
<accession>A0A8T1MGM2</accession>
<keyword evidence="2" id="KW-1185">Reference proteome</keyword>
<dbReference type="EMBL" id="NIRI02000042">
    <property type="protein sequence ID" value="KAG5448293.1"/>
    <property type="molecule type" value="Genomic_DNA"/>
</dbReference>